<dbReference type="AlphaFoldDB" id="A0A420EBK1"/>
<keyword evidence="4" id="KW-1003">Cell membrane</keyword>
<evidence type="ECO:0000256" key="2">
    <source>
        <dbReference type="ARBA" id="ARBA00009773"/>
    </source>
</evidence>
<dbReference type="GO" id="GO:0005886">
    <property type="term" value="C:plasma membrane"/>
    <property type="evidence" value="ECO:0007669"/>
    <property type="project" value="UniProtKB-SubCell"/>
</dbReference>
<name>A0A420EBK1_9ALTE</name>
<keyword evidence="3" id="KW-0813">Transport</keyword>
<keyword evidence="5 8" id="KW-0812">Transmembrane</keyword>
<evidence type="ECO:0000256" key="4">
    <source>
        <dbReference type="ARBA" id="ARBA00022475"/>
    </source>
</evidence>
<feature type="transmembrane region" description="Helical" evidence="8">
    <location>
        <begin position="20"/>
        <end position="52"/>
    </location>
</feature>
<evidence type="ECO:0000256" key="6">
    <source>
        <dbReference type="ARBA" id="ARBA00022989"/>
    </source>
</evidence>
<feature type="transmembrane region" description="Helical" evidence="8">
    <location>
        <begin position="72"/>
        <end position="93"/>
    </location>
</feature>
<accession>A0A420EBK1</accession>
<feature type="transmembrane region" description="Helical" evidence="8">
    <location>
        <begin position="240"/>
        <end position="266"/>
    </location>
</feature>
<keyword evidence="6 8" id="KW-1133">Transmembrane helix</keyword>
<dbReference type="EMBL" id="RAQO01000006">
    <property type="protein sequence ID" value="RKF18056.1"/>
    <property type="molecule type" value="Genomic_DNA"/>
</dbReference>
<evidence type="ECO:0000256" key="5">
    <source>
        <dbReference type="ARBA" id="ARBA00022692"/>
    </source>
</evidence>
<keyword evidence="10" id="KW-1185">Reference proteome</keyword>
<evidence type="ECO:0000256" key="3">
    <source>
        <dbReference type="ARBA" id="ARBA00022448"/>
    </source>
</evidence>
<feature type="transmembrane region" description="Helical" evidence="8">
    <location>
        <begin position="278"/>
        <end position="301"/>
    </location>
</feature>
<feature type="transmembrane region" description="Helical" evidence="8">
    <location>
        <begin position="217"/>
        <end position="234"/>
    </location>
</feature>
<organism evidence="9 10">
    <name type="scientific">Alginatibacterium sediminis</name>
    <dbReference type="NCBI Taxonomy" id="2164068"/>
    <lineage>
        <taxon>Bacteria</taxon>
        <taxon>Pseudomonadati</taxon>
        <taxon>Pseudomonadota</taxon>
        <taxon>Gammaproteobacteria</taxon>
        <taxon>Alteromonadales</taxon>
        <taxon>Alteromonadaceae</taxon>
        <taxon>Alginatibacterium</taxon>
    </lineage>
</organism>
<comment type="caution">
    <text evidence="9">The sequence shown here is derived from an EMBL/GenBank/DDBJ whole genome shotgun (WGS) entry which is preliminary data.</text>
</comment>
<protein>
    <submittedName>
        <fullName evidence="9">AI-2E family transporter</fullName>
    </submittedName>
</protein>
<reference evidence="9 10" key="1">
    <citation type="submission" date="2018-09" db="EMBL/GenBank/DDBJ databases">
        <authorList>
            <person name="Wang Z."/>
        </authorList>
    </citation>
    <scope>NUCLEOTIDE SEQUENCE [LARGE SCALE GENOMIC DNA]</scope>
    <source>
        <strain evidence="9 10">ALS 81</strain>
    </source>
</reference>
<dbReference type="PANTHER" id="PTHR21716:SF53">
    <property type="entry name" value="PERMEASE PERM-RELATED"/>
    <property type="match status" value="1"/>
</dbReference>
<evidence type="ECO:0000256" key="8">
    <source>
        <dbReference type="SAM" id="Phobius"/>
    </source>
</evidence>
<evidence type="ECO:0000256" key="1">
    <source>
        <dbReference type="ARBA" id="ARBA00004651"/>
    </source>
</evidence>
<feature type="transmembrane region" description="Helical" evidence="8">
    <location>
        <begin position="307"/>
        <end position="332"/>
    </location>
</feature>
<evidence type="ECO:0000256" key="7">
    <source>
        <dbReference type="ARBA" id="ARBA00023136"/>
    </source>
</evidence>
<keyword evidence="7 8" id="KW-0472">Membrane</keyword>
<dbReference type="GO" id="GO:0055085">
    <property type="term" value="P:transmembrane transport"/>
    <property type="evidence" value="ECO:0007669"/>
    <property type="project" value="TreeGrafter"/>
</dbReference>
<dbReference type="Pfam" id="PF01594">
    <property type="entry name" value="AI-2E_transport"/>
    <property type="match status" value="1"/>
</dbReference>
<dbReference type="RefSeq" id="WP_120355282.1">
    <property type="nucleotide sequence ID" value="NZ_RAQO01000006.1"/>
</dbReference>
<gene>
    <name evidence="9" type="ORF">DBZ36_12510</name>
</gene>
<dbReference type="InterPro" id="IPR002549">
    <property type="entry name" value="AI-2E-like"/>
</dbReference>
<evidence type="ECO:0000313" key="10">
    <source>
        <dbReference type="Proteomes" id="UP000286482"/>
    </source>
</evidence>
<feature type="transmembrane region" description="Helical" evidence="8">
    <location>
        <begin position="151"/>
        <end position="177"/>
    </location>
</feature>
<dbReference type="PANTHER" id="PTHR21716">
    <property type="entry name" value="TRANSMEMBRANE PROTEIN"/>
    <property type="match status" value="1"/>
</dbReference>
<comment type="subcellular location">
    <subcellularLocation>
        <location evidence="1">Cell membrane</location>
        <topology evidence="1">Multi-pass membrane protein</topology>
    </subcellularLocation>
</comment>
<comment type="similarity">
    <text evidence="2">Belongs to the autoinducer-2 exporter (AI-2E) (TC 2.A.86) family.</text>
</comment>
<dbReference type="Proteomes" id="UP000286482">
    <property type="component" value="Unassembled WGS sequence"/>
</dbReference>
<evidence type="ECO:0000313" key="9">
    <source>
        <dbReference type="EMBL" id="RKF18056.1"/>
    </source>
</evidence>
<dbReference type="OrthoDB" id="5562213at2"/>
<proteinExistence type="inferred from homology"/>
<sequence length="358" mass="39643">MLDILNRWYRQKFSDPQAAAILVIFLLGIVIFYFFGKVLIPLVVAIVIAYLLDWPVESLSRFKIGRKAASSLVLFLFLFVVVVALLFLLPTIVRQGTNLLYEYPAMLHSGQAWLESLPARYPEIVDAKLVETIVSSVQERLMVLGNDVLRWSFTSIGSLANIVVYAILVPLMVFFMLADKKSLQSQITRFLPSNRSLLTAISKEMNGQIVNYIRGKATEILIVGGASYLVFAFMDLRYSLLLAVLVGLSVVIPFVGAFAVTIPVAMVGLFQWGFTAQFGYLILAYMIIQILDGNVLVPILFSEAVNLHPLAIVMAVMVFGGLWGVWGVFFAIPLATLVKAVINAWPHNENSDENSSAG</sequence>